<dbReference type="NCBIfam" id="TIGR01167">
    <property type="entry name" value="LPXTG_anchor"/>
    <property type="match status" value="1"/>
</dbReference>
<feature type="compositionally biased region" description="Basic and acidic residues" evidence="5">
    <location>
        <begin position="329"/>
        <end position="346"/>
    </location>
</feature>
<protein>
    <submittedName>
        <fullName evidence="9">LPXTG cell wall anchor domain-containing protein</fullName>
    </submittedName>
</protein>
<dbReference type="Pfam" id="PF00746">
    <property type="entry name" value="Gram_pos_anchor"/>
    <property type="match status" value="1"/>
</dbReference>
<keyword evidence="1" id="KW-0134">Cell wall</keyword>
<organism evidence="9 10">
    <name type="scientific">Streptomyces gamaensis</name>
    <dbReference type="NCBI Taxonomy" id="1763542"/>
    <lineage>
        <taxon>Bacteria</taxon>
        <taxon>Bacillati</taxon>
        <taxon>Actinomycetota</taxon>
        <taxon>Actinomycetes</taxon>
        <taxon>Kitasatosporales</taxon>
        <taxon>Streptomycetaceae</taxon>
        <taxon>Streptomyces</taxon>
    </lineage>
</organism>
<accession>A0ABW0YSS8</accession>
<evidence type="ECO:0000313" key="9">
    <source>
        <dbReference type="EMBL" id="MFC5718588.1"/>
    </source>
</evidence>
<dbReference type="Proteomes" id="UP001596083">
    <property type="component" value="Unassembled WGS sequence"/>
</dbReference>
<feature type="transmembrane region" description="Helical" evidence="6">
    <location>
        <begin position="388"/>
        <end position="409"/>
    </location>
</feature>
<dbReference type="InterPro" id="IPR019931">
    <property type="entry name" value="LPXTG_anchor"/>
</dbReference>
<feature type="compositionally biased region" description="Basic and acidic residues" evidence="5">
    <location>
        <begin position="355"/>
        <end position="368"/>
    </location>
</feature>
<evidence type="ECO:0000256" key="6">
    <source>
        <dbReference type="SAM" id="Phobius"/>
    </source>
</evidence>
<feature type="compositionally biased region" description="Polar residues" evidence="5">
    <location>
        <begin position="371"/>
        <end position="387"/>
    </location>
</feature>
<keyword evidence="3 7" id="KW-0732">Signal</keyword>
<evidence type="ECO:0000256" key="7">
    <source>
        <dbReference type="SAM" id="SignalP"/>
    </source>
</evidence>
<keyword evidence="10" id="KW-1185">Reference proteome</keyword>
<evidence type="ECO:0000256" key="5">
    <source>
        <dbReference type="SAM" id="MobiDB-lite"/>
    </source>
</evidence>
<dbReference type="RefSeq" id="WP_390313556.1">
    <property type="nucleotide sequence ID" value="NZ_JBHSPB010000001.1"/>
</dbReference>
<dbReference type="PROSITE" id="PS50847">
    <property type="entry name" value="GRAM_POS_ANCHORING"/>
    <property type="match status" value="1"/>
</dbReference>
<keyword evidence="2" id="KW-0964">Secreted</keyword>
<feature type="chain" id="PRO_5045653568" evidence="7">
    <location>
        <begin position="17"/>
        <end position="418"/>
    </location>
</feature>
<evidence type="ECO:0000313" key="10">
    <source>
        <dbReference type="Proteomes" id="UP001596083"/>
    </source>
</evidence>
<evidence type="ECO:0000256" key="3">
    <source>
        <dbReference type="ARBA" id="ARBA00022729"/>
    </source>
</evidence>
<evidence type="ECO:0000256" key="2">
    <source>
        <dbReference type="ARBA" id="ARBA00022525"/>
    </source>
</evidence>
<reference evidence="10" key="1">
    <citation type="journal article" date="2019" name="Int. J. Syst. Evol. Microbiol.">
        <title>The Global Catalogue of Microorganisms (GCM) 10K type strain sequencing project: providing services to taxonomists for standard genome sequencing and annotation.</title>
        <authorList>
            <consortium name="The Broad Institute Genomics Platform"/>
            <consortium name="The Broad Institute Genome Sequencing Center for Infectious Disease"/>
            <person name="Wu L."/>
            <person name="Ma J."/>
        </authorList>
    </citation>
    <scope>NUCLEOTIDE SEQUENCE [LARGE SCALE GENOMIC DNA]</scope>
    <source>
        <strain evidence="10">CGMCC 4.7304</strain>
    </source>
</reference>
<evidence type="ECO:0000256" key="4">
    <source>
        <dbReference type="ARBA" id="ARBA00023088"/>
    </source>
</evidence>
<proteinExistence type="predicted"/>
<comment type="caution">
    <text evidence="9">The sequence shown here is derived from an EMBL/GenBank/DDBJ whole genome shotgun (WGS) entry which is preliminary data.</text>
</comment>
<dbReference type="EMBL" id="JBHSPB010000001">
    <property type="protein sequence ID" value="MFC5718588.1"/>
    <property type="molecule type" value="Genomic_DNA"/>
</dbReference>
<keyword evidence="6" id="KW-0812">Transmembrane</keyword>
<gene>
    <name evidence="9" type="ORF">ACFP1Z_00125</name>
</gene>
<keyword evidence="4" id="KW-0572">Peptidoglycan-anchor</keyword>
<feature type="domain" description="Gram-positive cocci surface proteins LPxTG" evidence="8">
    <location>
        <begin position="380"/>
        <end position="418"/>
    </location>
</feature>
<feature type="signal peptide" evidence="7">
    <location>
        <begin position="1"/>
        <end position="16"/>
    </location>
</feature>
<name>A0ABW0YSS8_9ACTN</name>
<keyword evidence="6" id="KW-1133">Transmembrane helix</keyword>
<evidence type="ECO:0000259" key="8">
    <source>
        <dbReference type="PROSITE" id="PS50847"/>
    </source>
</evidence>
<keyword evidence="6" id="KW-0472">Membrane</keyword>
<evidence type="ECO:0000256" key="1">
    <source>
        <dbReference type="ARBA" id="ARBA00022512"/>
    </source>
</evidence>
<sequence length="418" mass="43261">MTAPAVLLLPASSALADAKSSTSTQTQQKPTYAELQKAAADADKAYKDAVAAKDAAQKKLKATLAEMQQDSNPLKAAGLAADKAAEAAAADKITADKAVTDAKAKLDAAKDDTEKAATQKAYEAAEAKAKKAAEAKGAADAKRKAAWDAVDDVQVAAFREYGKAQHAPDNALKAKEAADKALASAKECVYPSGLTVFANGLPSKTVAGSTVDFSLTVTNGTDRTLDVRSWVLFNLETESEDHFIKMQWSDGSGWKELDQKGNNYTAPIKAMKPGAHSDVKMRMTIEAGASAGKARTLFAADASDQYNPCVLGTMQRYQVEVLPAGSKPGKVDEAKPGKVDEKDRPKSNPSAQGGKSDKPVPGTKDDASAKPASTNADGSLASTGSSNAMPIAAASGAAVLLGAGAVFAVRRRRAKGTN</sequence>
<feature type="region of interest" description="Disordered" evidence="5">
    <location>
        <begin position="323"/>
        <end position="387"/>
    </location>
</feature>